<dbReference type="AlphaFoldDB" id="A0A3M7RZ91"/>
<organism evidence="1 2">
    <name type="scientific">Brachionus plicatilis</name>
    <name type="common">Marine rotifer</name>
    <name type="synonym">Brachionus muelleri</name>
    <dbReference type="NCBI Taxonomy" id="10195"/>
    <lineage>
        <taxon>Eukaryota</taxon>
        <taxon>Metazoa</taxon>
        <taxon>Spiralia</taxon>
        <taxon>Gnathifera</taxon>
        <taxon>Rotifera</taxon>
        <taxon>Eurotatoria</taxon>
        <taxon>Monogononta</taxon>
        <taxon>Pseudotrocha</taxon>
        <taxon>Ploima</taxon>
        <taxon>Brachionidae</taxon>
        <taxon>Brachionus</taxon>
    </lineage>
</organism>
<name>A0A3M7RZ91_BRAPC</name>
<keyword evidence="2" id="KW-1185">Reference proteome</keyword>
<dbReference type="Proteomes" id="UP000276133">
    <property type="component" value="Unassembled WGS sequence"/>
</dbReference>
<protein>
    <submittedName>
        <fullName evidence="1">Uncharacterized protein</fullName>
    </submittedName>
</protein>
<evidence type="ECO:0000313" key="2">
    <source>
        <dbReference type="Proteomes" id="UP000276133"/>
    </source>
</evidence>
<reference evidence="1 2" key="1">
    <citation type="journal article" date="2018" name="Sci. Rep.">
        <title>Genomic signatures of local adaptation to the degree of environmental predictability in rotifers.</title>
        <authorList>
            <person name="Franch-Gras L."/>
            <person name="Hahn C."/>
            <person name="Garcia-Roger E.M."/>
            <person name="Carmona M.J."/>
            <person name="Serra M."/>
            <person name="Gomez A."/>
        </authorList>
    </citation>
    <scope>NUCLEOTIDE SEQUENCE [LARGE SCALE GENOMIC DNA]</scope>
    <source>
        <strain evidence="1">HYR1</strain>
    </source>
</reference>
<proteinExistence type="predicted"/>
<sequence>MHLPYLHILKNVFVSFVKLAGQSFTRTNKKKLNVYVFSLMGWPVVKNIINDKIRGNFDSTLFSRLLKDPLNQAVKLVS</sequence>
<gene>
    <name evidence="1" type="ORF">BpHYR1_008290</name>
</gene>
<evidence type="ECO:0000313" key="1">
    <source>
        <dbReference type="EMBL" id="RNA28668.1"/>
    </source>
</evidence>
<dbReference type="EMBL" id="REGN01002354">
    <property type="protein sequence ID" value="RNA28668.1"/>
    <property type="molecule type" value="Genomic_DNA"/>
</dbReference>
<comment type="caution">
    <text evidence="1">The sequence shown here is derived from an EMBL/GenBank/DDBJ whole genome shotgun (WGS) entry which is preliminary data.</text>
</comment>
<accession>A0A3M7RZ91</accession>